<protein>
    <submittedName>
        <fullName evidence="1">Uncharacterized protein</fullName>
    </submittedName>
</protein>
<dbReference type="EMBL" id="KK033906">
    <property type="protein sequence ID" value="EXL64762.1"/>
    <property type="molecule type" value="Genomic_DNA"/>
</dbReference>
<gene>
    <name evidence="2" type="ORF">FOPG_18983</name>
    <name evidence="1" type="ORF">FOPG_19553</name>
</gene>
<dbReference type="HOGENOM" id="CLU_2145990_0_0_1"/>
<dbReference type="Proteomes" id="UP000030676">
    <property type="component" value="Unassembled WGS sequence"/>
</dbReference>
<reference evidence="1" key="2">
    <citation type="submission" date="2014-03" db="EMBL/GenBank/DDBJ databases">
        <title>The Genome Annotation of Fusarium oxysporum PHW808.</title>
        <authorList>
            <consortium name="The Broad Institute Genomics Platform"/>
            <person name="Ma L.-J."/>
            <person name="Corby-Kistler H."/>
            <person name="Broz K."/>
            <person name="Gale L.R."/>
            <person name="Jonkers W."/>
            <person name="O'Donnell K."/>
            <person name="Ploetz R."/>
            <person name="Steinberg C."/>
            <person name="Schwartz D.C."/>
            <person name="VanEtten H."/>
            <person name="Zhou S."/>
            <person name="Young S.K."/>
            <person name="Zeng Q."/>
            <person name="Gargeya S."/>
            <person name="Fitzgerald M."/>
            <person name="Abouelleil A."/>
            <person name="Alvarado L."/>
            <person name="Chapman S.B."/>
            <person name="Gainer-Dewar J."/>
            <person name="Goldberg J."/>
            <person name="Griggs A."/>
            <person name="Gujja S."/>
            <person name="Hansen M."/>
            <person name="Howarth C."/>
            <person name="Imamovic A."/>
            <person name="Ireland A."/>
            <person name="Larimer J."/>
            <person name="McCowan C."/>
            <person name="Murphy C."/>
            <person name="Pearson M."/>
            <person name="Poon T.W."/>
            <person name="Priest M."/>
            <person name="Roberts A."/>
            <person name="Saif S."/>
            <person name="Shea T."/>
            <person name="Sykes S."/>
            <person name="Wortman J."/>
            <person name="Nusbaum C."/>
            <person name="Birren B."/>
        </authorList>
    </citation>
    <scope>NUCLEOTIDE SEQUENCE</scope>
    <source>
        <strain evidence="1">54008</strain>
    </source>
</reference>
<accession>X0GKK6</accession>
<evidence type="ECO:0000313" key="1">
    <source>
        <dbReference type="EMBL" id="EXL64177.1"/>
    </source>
</evidence>
<name>X0GKK6_FUSOX</name>
<reference evidence="1" key="1">
    <citation type="submission" date="2011-11" db="EMBL/GenBank/DDBJ databases">
        <title>The Genome Sequence of Fusarium oxysporum PHW808.</title>
        <authorList>
            <consortium name="The Broad Institute Genome Sequencing Platform"/>
            <person name="Ma L.-J."/>
            <person name="Gale L.R."/>
            <person name="Schwartz D.C."/>
            <person name="Zhou S."/>
            <person name="Corby-Kistler H."/>
            <person name="Young S.K."/>
            <person name="Zeng Q."/>
            <person name="Gargeya S."/>
            <person name="Fitzgerald M."/>
            <person name="Haas B."/>
            <person name="Abouelleil A."/>
            <person name="Alvarado L."/>
            <person name="Arachchi H.M."/>
            <person name="Berlin A."/>
            <person name="Brown A."/>
            <person name="Chapman S.B."/>
            <person name="Chen Z."/>
            <person name="Dunbar C."/>
            <person name="Freedman E."/>
            <person name="Gearin G."/>
            <person name="Goldberg J."/>
            <person name="Griggs A."/>
            <person name="Gujja S."/>
            <person name="Heiman D."/>
            <person name="Howarth C."/>
            <person name="Larson L."/>
            <person name="Lui A."/>
            <person name="MacDonald P.J.P."/>
            <person name="Montmayeur A."/>
            <person name="Murphy C."/>
            <person name="Neiman D."/>
            <person name="Pearson M."/>
            <person name="Priest M."/>
            <person name="Roberts A."/>
            <person name="Saif S."/>
            <person name="Shea T."/>
            <person name="Shenoy N."/>
            <person name="Sisk P."/>
            <person name="Stolte C."/>
            <person name="Sykes S."/>
            <person name="Wortman J."/>
            <person name="Nusbaum C."/>
            <person name="Birren B."/>
        </authorList>
    </citation>
    <scope>NUCLEOTIDE SEQUENCE [LARGE SCALE GENOMIC DNA]</scope>
    <source>
        <strain evidence="1">54008</strain>
    </source>
</reference>
<sequence>MSQSTTWDGVNKKHRHYVLSFLAYPVALYHGLEGPCWATSRAVTLLTQMNLILAKVAAAMRNDIRDRLTFTSRNFMAVLTACGCPTGPKRVEIIRIKGDGCSTFYNALLRTP</sequence>
<organism evidence="1">
    <name type="scientific">Fusarium oxysporum f. sp. conglutinans race 2 54008</name>
    <dbReference type="NCBI Taxonomy" id="1089457"/>
    <lineage>
        <taxon>Eukaryota</taxon>
        <taxon>Fungi</taxon>
        <taxon>Dikarya</taxon>
        <taxon>Ascomycota</taxon>
        <taxon>Pezizomycotina</taxon>
        <taxon>Sordariomycetes</taxon>
        <taxon>Hypocreomycetidae</taxon>
        <taxon>Hypocreales</taxon>
        <taxon>Nectriaceae</taxon>
        <taxon>Fusarium</taxon>
        <taxon>Fusarium oxysporum species complex</taxon>
    </lineage>
</organism>
<proteinExistence type="predicted"/>
<evidence type="ECO:0000313" key="2">
    <source>
        <dbReference type="EMBL" id="EXL64762.1"/>
    </source>
</evidence>
<dbReference type="EMBL" id="KK034290">
    <property type="protein sequence ID" value="EXL64177.1"/>
    <property type="molecule type" value="Genomic_DNA"/>
</dbReference>
<dbReference type="AlphaFoldDB" id="X0GKK6"/>